<dbReference type="PANTHER" id="PTHR11559">
    <property type="entry name" value="CARBOXYLESTERASE"/>
    <property type="match status" value="1"/>
</dbReference>
<comment type="similarity">
    <text evidence="1 6">Belongs to the type-B carboxylesterase/lipase family.</text>
</comment>
<keyword evidence="9" id="KW-1185">Reference proteome</keyword>
<evidence type="ECO:0000256" key="6">
    <source>
        <dbReference type="RuleBase" id="RU361235"/>
    </source>
</evidence>
<dbReference type="InterPro" id="IPR002018">
    <property type="entry name" value="CarbesteraseB"/>
</dbReference>
<dbReference type="GO" id="GO:0052689">
    <property type="term" value="F:carboxylic ester hydrolase activity"/>
    <property type="evidence" value="ECO:0007669"/>
    <property type="project" value="UniProtKB-KW"/>
</dbReference>
<organism evidence="8 9">
    <name type="scientific">Polypedilum vanderplanki</name>
    <name type="common">Sleeping chironomid midge</name>
    <dbReference type="NCBI Taxonomy" id="319348"/>
    <lineage>
        <taxon>Eukaryota</taxon>
        <taxon>Metazoa</taxon>
        <taxon>Ecdysozoa</taxon>
        <taxon>Arthropoda</taxon>
        <taxon>Hexapoda</taxon>
        <taxon>Insecta</taxon>
        <taxon>Pterygota</taxon>
        <taxon>Neoptera</taxon>
        <taxon>Endopterygota</taxon>
        <taxon>Diptera</taxon>
        <taxon>Nematocera</taxon>
        <taxon>Chironomoidea</taxon>
        <taxon>Chironomidae</taxon>
        <taxon>Chironominae</taxon>
        <taxon>Polypedilum</taxon>
        <taxon>Polypedilum</taxon>
    </lineage>
</organism>
<evidence type="ECO:0000256" key="1">
    <source>
        <dbReference type="ARBA" id="ARBA00005964"/>
    </source>
</evidence>
<dbReference type="PROSITE" id="PS00122">
    <property type="entry name" value="CARBOXYLESTERASE_B_1"/>
    <property type="match status" value="1"/>
</dbReference>
<comment type="caution">
    <text evidence="8">The sequence shown here is derived from an EMBL/GenBank/DDBJ whole genome shotgun (WGS) entry which is preliminary data.</text>
</comment>
<evidence type="ECO:0000256" key="2">
    <source>
        <dbReference type="ARBA" id="ARBA00022487"/>
    </source>
</evidence>
<dbReference type="OrthoDB" id="19653at2759"/>
<feature type="chain" id="PRO_5039961220" description="Carboxylic ester hydrolase" evidence="6">
    <location>
        <begin position="19"/>
        <end position="570"/>
    </location>
</feature>
<dbReference type="EC" id="3.1.1.-" evidence="6"/>
<evidence type="ECO:0000313" key="8">
    <source>
        <dbReference type="EMBL" id="KAG5668734.1"/>
    </source>
</evidence>
<dbReference type="Proteomes" id="UP001107558">
    <property type="component" value="Chromosome 4"/>
</dbReference>
<evidence type="ECO:0000256" key="3">
    <source>
        <dbReference type="ARBA" id="ARBA00022801"/>
    </source>
</evidence>
<dbReference type="InterPro" id="IPR019819">
    <property type="entry name" value="Carboxylesterase_B_CS"/>
</dbReference>
<reference evidence="8" key="1">
    <citation type="submission" date="2021-03" db="EMBL/GenBank/DDBJ databases">
        <title>Chromosome level genome of the anhydrobiotic midge Polypedilum vanderplanki.</title>
        <authorList>
            <person name="Yoshida Y."/>
            <person name="Kikawada T."/>
            <person name="Gusev O."/>
        </authorList>
    </citation>
    <scope>NUCLEOTIDE SEQUENCE</scope>
    <source>
        <strain evidence="8">NIAS01</strain>
        <tissue evidence="8">Whole body or cell culture</tissue>
    </source>
</reference>
<sequence length="570" mass="65625">MKIISLIFFSIFLQLCTTYEEIDELLVEINSGKILGRALVSNSGRTIRAFTGIPYAAPPIGNLRFKQAQKVTPWNNTFIAQNKPAKCLQFNPFIRSFVIEGQEDCLTLNVFAPQEIEGKKFPVIVWFHGGGWTRGDASPYGPEYLLDHDIILVSGEYRVGALGFLSSEDKNVPGNFGLKDQAFILKWVQENIEKFGGDKNSVTIWGESAGGASIHYHMYSPMSRGLFHRAISHSGSLYNCWSDPTRPGVARKNFYRFAIEADCAKSENDNTEEVADCMRKIEAEKLTEISTRSYFWDNDPVVPLQPVIESFDMEEEPFIKERTFANHSVHIPWLIGMNSEEGLLKVGAMFNDRNFLNELHQKWNEILPHSFYYDHLDNSQQVEITKILNEFYFGNETLSETTMSDPKGLIDMWTDGWFIGIFESLKYRFENGARDNTFIFHFTHKSTASFSMANNFLGTCHVDDLIPLFQLRKSFYYSSVPTRHDKELTEKMTKMWTNFATFGNPTPENILGIPQWPTINNITSFKYLQIGNENGKTESLFQLKENYYIERAELWMNLRNHFKLNSWESD</sequence>
<keyword evidence="6" id="KW-0732">Signal</keyword>
<dbReference type="Pfam" id="PF00135">
    <property type="entry name" value="COesterase"/>
    <property type="match status" value="1"/>
</dbReference>
<proteinExistence type="inferred from homology"/>
<dbReference type="PROSITE" id="PS00941">
    <property type="entry name" value="CARBOXYLESTERASE_B_2"/>
    <property type="match status" value="1"/>
</dbReference>
<keyword evidence="5" id="KW-0325">Glycoprotein</keyword>
<evidence type="ECO:0000256" key="5">
    <source>
        <dbReference type="ARBA" id="ARBA00023180"/>
    </source>
</evidence>
<keyword evidence="3 6" id="KW-0378">Hydrolase</keyword>
<keyword evidence="2" id="KW-0719">Serine esterase</keyword>
<feature type="domain" description="Carboxylesterase type B" evidence="7">
    <location>
        <begin position="25"/>
        <end position="542"/>
    </location>
</feature>
<evidence type="ECO:0000256" key="4">
    <source>
        <dbReference type="ARBA" id="ARBA00023157"/>
    </source>
</evidence>
<dbReference type="InterPro" id="IPR029058">
    <property type="entry name" value="AB_hydrolase_fold"/>
</dbReference>
<dbReference type="SUPFAM" id="SSF53474">
    <property type="entry name" value="alpha/beta-Hydrolases"/>
    <property type="match status" value="1"/>
</dbReference>
<dbReference type="EMBL" id="JADBJN010000004">
    <property type="protein sequence ID" value="KAG5668734.1"/>
    <property type="molecule type" value="Genomic_DNA"/>
</dbReference>
<gene>
    <name evidence="8" type="ORF">PVAND_016661</name>
</gene>
<protein>
    <recommendedName>
        <fullName evidence="6">Carboxylic ester hydrolase</fullName>
        <ecNumber evidence="6">3.1.1.-</ecNumber>
    </recommendedName>
</protein>
<evidence type="ECO:0000259" key="7">
    <source>
        <dbReference type="Pfam" id="PF00135"/>
    </source>
</evidence>
<dbReference type="Gene3D" id="3.40.50.1820">
    <property type="entry name" value="alpha/beta hydrolase"/>
    <property type="match status" value="1"/>
</dbReference>
<accession>A0A9J6BGZ4</accession>
<name>A0A9J6BGZ4_POLVA</name>
<dbReference type="InterPro" id="IPR019826">
    <property type="entry name" value="Carboxylesterase_B_AS"/>
</dbReference>
<feature type="signal peptide" evidence="6">
    <location>
        <begin position="1"/>
        <end position="18"/>
    </location>
</feature>
<evidence type="ECO:0000313" key="9">
    <source>
        <dbReference type="Proteomes" id="UP001107558"/>
    </source>
</evidence>
<dbReference type="InterPro" id="IPR050309">
    <property type="entry name" value="Type-B_Carboxylest/Lipase"/>
</dbReference>
<dbReference type="AlphaFoldDB" id="A0A9J6BGZ4"/>
<keyword evidence="4" id="KW-1015">Disulfide bond</keyword>